<dbReference type="Gene3D" id="3.60.40.10">
    <property type="entry name" value="PPM-type phosphatase domain"/>
    <property type="match status" value="1"/>
</dbReference>
<protein>
    <submittedName>
        <fullName evidence="2">Protein phosphatase 2C domain-containing protein</fullName>
    </submittedName>
</protein>
<dbReference type="Proteomes" id="UP000694501">
    <property type="component" value="Unassembled WGS sequence"/>
</dbReference>
<dbReference type="Pfam" id="PF13672">
    <property type="entry name" value="PP2C_2"/>
    <property type="match status" value="1"/>
</dbReference>
<sequence length="304" mass="32400">MLPAADPDRLHALTPDTVLDGAHHGPLTVRAVSTRGDRARHQGQPRYDALLTARFGSGDSALLLLVLATGASRHAEGHLAAREACEEITAAVGRSRHRLSEDLRRERRASLKSGLGRLTARTLGRLRASAVDQGLDPTQYTAVLRCLVLPADPRCRIRLFFGVGAGGLFRLRGGQWQDLEPVHPPARPAMVIGDGNGSGGALPSSAASALARVPVDPQDLLAPRTPPFLFRTSVAEPGDALMLCSEGMAEPLRTQEAFGEELGTRWNAAAPPNLTEFLGDAQLPSKGHTEDRTVIGVWEPAVGR</sequence>
<proteinExistence type="predicted"/>
<dbReference type="AlphaFoldDB" id="A0A949N7V3"/>
<dbReference type="SUPFAM" id="SSF81606">
    <property type="entry name" value="PP2C-like"/>
    <property type="match status" value="1"/>
</dbReference>
<gene>
    <name evidence="2" type="ORF">JGS22_023450</name>
</gene>
<accession>A0A949N7V3</accession>
<organism evidence="2 3">
    <name type="scientific">Streptomyces tardus</name>
    <dbReference type="NCBI Taxonomy" id="2780544"/>
    <lineage>
        <taxon>Bacteria</taxon>
        <taxon>Bacillati</taxon>
        <taxon>Actinomycetota</taxon>
        <taxon>Actinomycetes</taxon>
        <taxon>Kitasatosporales</taxon>
        <taxon>Streptomycetaceae</taxon>
        <taxon>Streptomyces</taxon>
    </lineage>
</organism>
<evidence type="ECO:0000259" key="1">
    <source>
        <dbReference type="Pfam" id="PF13672"/>
    </source>
</evidence>
<evidence type="ECO:0000313" key="3">
    <source>
        <dbReference type="Proteomes" id="UP000694501"/>
    </source>
</evidence>
<dbReference type="InterPro" id="IPR036457">
    <property type="entry name" value="PPM-type-like_dom_sf"/>
</dbReference>
<reference evidence="2" key="1">
    <citation type="submission" date="2021-06" db="EMBL/GenBank/DDBJ databases">
        <title>Sequencing of actinobacteria type strains.</title>
        <authorList>
            <person name="Nguyen G.-S."/>
            <person name="Wentzel A."/>
        </authorList>
    </citation>
    <scope>NUCLEOTIDE SEQUENCE</scope>
    <source>
        <strain evidence="2">P38-E01</strain>
    </source>
</reference>
<comment type="caution">
    <text evidence="2">The sequence shown here is derived from an EMBL/GenBank/DDBJ whole genome shotgun (WGS) entry which is preliminary data.</text>
</comment>
<feature type="domain" description="PPM-type phosphatase" evidence="1">
    <location>
        <begin position="35"/>
        <end position="277"/>
    </location>
</feature>
<keyword evidence="3" id="KW-1185">Reference proteome</keyword>
<dbReference type="EMBL" id="JAELVF020000004">
    <property type="protein sequence ID" value="MBU7600502.1"/>
    <property type="molecule type" value="Genomic_DNA"/>
</dbReference>
<evidence type="ECO:0000313" key="2">
    <source>
        <dbReference type="EMBL" id="MBU7600502.1"/>
    </source>
</evidence>
<dbReference type="InterPro" id="IPR001932">
    <property type="entry name" value="PPM-type_phosphatase-like_dom"/>
</dbReference>
<name>A0A949N7V3_9ACTN</name>